<dbReference type="Gene3D" id="3.10.50.40">
    <property type="match status" value="1"/>
</dbReference>
<name>A0A6S7D7Q4_9BURK</name>
<evidence type="ECO:0000256" key="4">
    <source>
        <dbReference type="ARBA" id="ARBA00023110"/>
    </source>
</evidence>
<evidence type="ECO:0000313" key="9">
    <source>
        <dbReference type="Proteomes" id="UP000494117"/>
    </source>
</evidence>
<evidence type="ECO:0000256" key="6">
    <source>
        <dbReference type="PROSITE-ProRule" id="PRU00278"/>
    </source>
</evidence>
<comment type="catalytic activity">
    <reaction evidence="1">
        <text>[protein]-peptidylproline (omega=180) = [protein]-peptidylproline (omega=0)</text>
        <dbReference type="Rhea" id="RHEA:16237"/>
        <dbReference type="Rhea" id="RHEA-COMP:10747"/>
        <dbReference type="Rhea" id="RHEA-COMP:10748"/>
        <dbReference type="ChEBI" id="CHEBI:83833"/>
        <dbReference type="ChEBI" id="CHEBI:83834"/>
        <dbReference type="EC" id="5.2.1.8"/>
    </reaction>
</comment>
<keyword evidence="5 6" id="KW-0413">Isomerase</keyword>
<evidence type="ECO:0000259" key="7">
    <source>
        <dbReference type="PROSITE" id="PS50198"/>
    </source>
</evidence>
<dbReference type="PANTHER" id="PTHR47245">
    <property type="entry name" value="PEPTIDYLPROLYL ISOMERASE"/>
    <property type="match status" value="1"/>
</dbReference>
<dbReference type="PROSITE" id="PS01096">
    <property type="entry name" value="PPIC_PPIASE_1"/>
    <property type="match status" value="1"/>
</dbReference>
<dbReference type="InterPro" id="IPR050245">
    <property type="entry name" value="PrsA_foldase"/>
</dbReference>
<dbReference type="SUPFAM" id="SSF109998">
    <property type="entry name" value="Triger factor/SurA peptide-binding domain-like"/>
    <property type="match status" value="1"/>
</dbReference>
<evidence type="ECO:0000313" key="8">
    <source>
        <dbReference type="EMBL" id="CAB3882224.1"/>
    </source>
</evidence>
<dbReference type="PROSITE" id="PS50198">
    <property type="entry name" value="PPIC_PPIASE_2"/>
    <property type="match status" value="1"/>
</dbReference>
<dbReference type="EC" id="5.2.1.8" evidence="3"/>
<dbReference type="AlphaFoldDB" id="A0A6S7D7Q4"/>
<keyword evidence="9" id="KW-1185">Reference proteome</keyword>
<evidence type="ECO:0000256" key="3">
    <source>
        <dbReference type="ARBA" id="ARBA00013194"/>
    </source>
</evidence>
<evidence type="ECO:0000256" key="1">
    <source>
        <dbReference type="ARBA" id="ARBA00000971"/>
    </source>
</evidence>
<evidence type="ECO:0000256" key="5">
    <source>
        <dbReference type="ARBA" id="ARBA00023235"/>
    </source>
</evidence>
<proteinExistence type="inferred from homology"/>
<dbReference type="EMBL" id="CADILG010000024">
    <property type="protein sequence ID" value="CAB3882224.1"/>
    <property type="molecule type" value="Genomic_DNA"/>
</dbReference>
<gene>
    <name evidence="8" type="primary">prsA</name>
    <name evidence="8" type="ORF">LMG26858_03288</name>
</gene>
<dbReference type="Proteomes" id="UP000494117">
    <property type="component" value="Unassembled WGS sequence"/>
</dbReference>
<dbReference type="PANTHER" id="PTHR47245:SF2">
    <property type="entry name" value="PEPTIDYL-PROLYL CIS-TRANS ISOMERASE HP_0175-RELATED"/>
    <property type="match status" value="1"/>
</dbReference>
<dbReference type="Pfam" id="PF00639">
    <property type="entry name" value="Rotamase"/>
    <property type="match status" value="1"/>
</dbReference>
<dbReference type="RefSeq" id="WP_175208105.1">
    <property type="nucleotide sequence ID" value="NZ_CADILG010000024.1"/>
</dbReference>
<dbReference type="InterPro" id="IPR000297">
    <property type="entry name" value="PPIase_PpiC"/>
</dbReference>
<accession>A0A6S7D7Q4</accession>
<dbReference type="InterPro" id="IPR023058">
    <property type="entry name" value="PPIase_PpiC_CS"/>
</dbReference>
<sequence>MPVIVNGVELNDADLERELPLHAEAGNPMRDAITTLVLRRVLLDEAGRLGVDAADEEGIIDALLAREAAAPEADEAACRRYYQMHPQRFMVGELVEADHILFQVTPGVNLDMLRAHANVVLAELLEDPSRFAEVAREQSNCPSAALGGSLGQLGRGDTVPEFERAVFALPAGGLLPQLLETRHGLHIVRVTRRIEGRMQPYEHVAGQIAAALSATSRDTAWRQYTRLLVERADIQGIDLQGEEPERVYGGSAA</sequence>
<dbReference type="InterPro" id="IPR046357">
    <property type="entry name" value="PPIase_dom_sf"/>
</dbReference>
<reference evidence="8 9" key="1">
    <citation type="submission" date="2020-04" db="EMBL/GenBank/DDBJ databases">
        <authorList>
            <person name="De Canck E."/>
        </authorList>
    </citation>
    <scope>NUCLEOTIDE SEQUENCE [LARGE SCALE GENOMIC DNA]</scope>
    <source>
        <strain evidence="8 9">LMG 26858</strain>
    </source>
</reference>
<keyword evidence="4 6" id="KW-0697">Rotamase</keyword>
<protein>
    <recommendedName>
        <fullName evidence="3">peptidylprolyl isomerase</fullName>
        <ecNumber evidence="3">5.2.1.8</ecNumber>
    </recommendedName>
</protein>
<organism evidence="8 9">
    <name type="scientific">Achromobacter anxifer</name>
    <dbReference type="NCBI Taxonomy" id="1287737"/>
    <lineage>
        <taxon>Bacteria</taxon>
        <taxon>Pseudomonadati</taxon>
        <taxon>Pseudomonadota</taxon>
        <taxon>Betaproteobacteria</taxon>
        <taxon>Burkholderiales</taxon>
        <taxon>Alcaligenaceae</taxon>
        <taxon>Achromobacter</taxon>
    </lineage>
</organism>
<dbReference type="InterPro" id="IPR027304">
    <property type="entry name" value="Trigger_fact/SurA_dom_sf"/>
</dbReference>
<dbReference type="GO" id="GO:0003755">
    <property type="term" value="F:peptidyl-prolyl cis-trans isomerase activity"/>
    <property type="evidence" value="ECO:0007669"/>
    <property type="project" value="UniProtKB-KW"/>
</dbReference>
<comment type="similarity">
    <text evidence="2">Belongs to the PpiC/parvulin rotamase family.</text>
</comment>
<feature type="domain" description="PpiC" evidence="7">
    <location>
        <begin position="92"/>
        <end position="192"/>
    </location>
</feature>
<dbReference type="SUPFAM" id="SSF54534">
    <property type="entry name" value="FKBP-like"/>
    <property type="match status" value="1"/>
</dbReference>
<evidence type="ECO:0000256" key="2">
    <source>
        <dbReference type="ARBA" id="ARBA00007656"/>
    </source>
</evidence>